<accession>A0A3E2MNH8</accession>
<reference evidence="1 2" key="1">
    <citation type="journal article" date="2018" name="Sci. Rep.">
        <title>Extensive genomic diversity among Mycobacterium marinum strains revealed by whole genome sequencing.</title>
        <authorList>
            <person name="Das S."/>
            <person name="Pettersson B.M."/>
            <person name="Behra P.R."/>
            <person name="Mallick A."/>
            <person name="Cheramie M."/>
            <person name="Ramesh M."/>
            <person name="Shirreff L."/>
            <person name="DuCote T."/>
            <person name="Dasgupta S."/>
            <person name="Ennis D.G."/>
            <person name="Kirsebom L.A."/>
        </authorList>
    </citation>
    <scope>NUCLEOTIDE SEQUENCE [LARGE SCALE GENOMIC DNA]</scope>
    <source>
        <strain evidence="1 2">Davis1</strain>
    </source>
</reference>
<dbReference type="Proteomes" id="UP000257451">
    <property type="component" value="Unassembled WGS sequence"/>
</dbReference>
<dbReference type="EMBL" id="PEDF01000204">
    <property type="protein sequence ID" value="RFZ32836.1"/>
    <property type="molecule type" value="Genomic_DNA"/>
</dbReference>
<sequence length="48" mass="5259">MKLELVEPQMKAGYGASVYVPTVYVPTEPRARLKSRSNTFATAGGTER</sequence>
<name>A0A3E2MNH8_MYCMR</name>
<comment type="caution">
    <text evidence="1">The sequence shown here is derived from an EMBL/GenBank/DDBJ whole genome shotgun (WGS) entry which is preliminary data.</text>
</comment>
<evidence type="ECO:0000313" key="2">
    <source>
        <dbReference type="Proteomes" id="UP000257451"/>
    </source>
</evidence>
<evidence type="ECO:0000313" key="1">
    <source>
        <dbReference type="EMBL" id="RFZ32836.1"/>
    </source>
</evidence>
<protein>
    <submittedName>
        <fullName evidence="1">Uncharacterized protein</fullName>
    </submittedName>
</protein>
<dbReference type="AlphaFoldDB" id="A0A3E2MNH8"/>
<organism evidence="1 2">
    <name type="scientific">Mycobacterium marinum</name>
    <dbReference type="NCBI Taxonomy" id="1781"/>
    <lineage>
        <taxon>Bacteria</taxon>
        <taxon>Bacillati</taxon>
        <taxon>Actinomycetota</taxon>
        <taxon>Actinomycetes</taxon>
        <taxon>Mycobacteriales</taxon>
        <taxon>Mycobacteriaceae</taxon>
        <taxon>Mycobacterium</taxon>
        <taxon>Mycobacterium ulcerans group</taxon>
    </lineage>
</organism>
<gene>
    <name evidence="1" type="ORF">DAVIS_05355</name>
</gene>
<proteinExistence type="predicted"/>